<dbReference type="GO" id="GO:0016887">
    <property type="term" value="F:ATP hydrolysis activity"/>
    <property type="evidence" value="ECO:0007669"/>
    <property type="project" value="InterPro"/>
</dbReference>
<dbReference type="EMBL" id="MCGE01000001">
    <property type="protein sequence ID" value="ORZ25782.1"/>
    <property type="molecule type" value="Genomic_DNA"/>
</dbReference>
<dbReference type="PANTHER" id="PTHR43158:SF2">
    <property type="entry name" value="SKFA PEPTIDE EXPORT ATP-BINDING PROTEIN SKFE"/>
    <property type="match status" value="1"/>
</dbReference>
<dbReference type="Proteomes" id="UP000193560">
    <property type="component" value="Unassembled WGS sequence"/>
</dbReference>
<dbReference type="GO" id="GO:0005524">
    <property type="term" value="F:ATP binding"/>
    <property type="evidence" value="ECO:0007669"/>
    <property type="project" value="UniProtKB-KW"/>
</dbReference>
<dbReference type="OrthoDB" id="6512918at2759"/>
<evidence type="ECO:0000313" key="4">
    <source>
        <dbReference type="EMBL" id="ORZ25782.1"/>
    </source>
</evidence>
<keyword evidence="2" id="KW-0067">ATP-binding</keyword>
<dbReference type="InterPro" id="IPR027417">
    <property type="entry name" value="P-loop_NTPase"/>
</dbReference>
<dbReference type="STRING" id="90262.A0A1X2J1U2"/>
<proteinExistence type="predicted"/>
<dbReference type="PANTHER" id="PTHR43158">
    <property type="entry name" value="SKFA PEPTIDE EXPORT ATP-BINDING PROTEIN SKFE"/>
    <property type="match status" value="1"/>
</dbReference>
<organism evidence="4 5">
    <name type="scientific">Absidia repens</name>
    <dbReference type="NCBI Taxonomy" id="90262"/>
    <lineage>
        <taxon>Eukaryota</taxon>
        <taxon>Fungi</taxon>
        <taxon>Fungi incertae sedis</taxon>
        <taxon>Mucoromycota</taxon>
        <taxon>Mucoromycotina</taxon>
        <taxon>Mucoromycetes</taxon>
        <taxon>Mucorales</taxon>
        <taxon>Cunninghamellaceae</taxon>
        <taxon>Absidia</taxon>
    </lineage>
</organism>
<feature type="domain" description="ABC transporter" evidence="3">
    <location>
        <begin position="12"/>
        <end position="236"/>
    </location>
</feature>
<evidence type="ECO:0000313" key="5">
    <source>
        <dbReference type="Proteomes" id="UP000193560"/>
    </source>
</evidence>
<dbReference type="Pfam" id="PF00005">
    <property type="entry name" value="ABC_tran"/>
    <property type="match status" value="1"/>
</dbReference>
<evidence type="ECO:0000256" key="1">
    <source>
        <dbReference type="ARBA" id="ARBA00022741"/>
    </source>
</evidence>
<comment type="caution">
    <text evidence="4">The sequence shown here is derived from an EMBL/GenBank/DDBJ whole genome shotgun (WGS) entry which is preliminary data.</text>
</comment>
<sequence>MSVTKPAYDLSVDVQHLNFDYGGPPILNDLSLTLKPGSRCLFVGRNGAGKTSALRIFGGKRMITGSHINVLGKNVFSDAPKGVTYLGTEWANNPVVRSDLSVEYLLYSMGSKRWPERTRRLLDVLDVDTKWHMHKISDGQRRRVQLVMGLLQPWELLLLDEVTVDLDVLVRADFLDFLKEETETRGATIVYATHIFDGLGQWPTHIAHVNEGTVVEIHTMDESFEALERIKKENRQRNSMDSPLMELCYELLRQDRVRESISNTKIPVDPETNLPHTKWDDLSANMNEYGDKYYNYWNR</sequence>
<dbReference type="PROSITE" id="PS50893">
    <property type="entry name" value="ABC_TRANSPORTER_2"/>
    <property type="match status" value="1"/>
</dbReference>
<keyword evidence="1" id="KW-0547">Nucleotide-binding</keyword>
<reference evidence="4 5" key="1">
    <citation type="submission" date="2016-07" db="EMBL/GenBank/DDBJ databases">
        <title>Pervasive Adenine N6-methylation of Active Genes in Fungi.</title>
        <authorList>
            <consortium name="DOE Joint Genome Institute"/>
            <person name="Mondo S.J."/>
            <person name="Dannebaum R.O."/>
            <person name="Kuo R.C."/>
            <person name="Labutti K."/>
            <person name="Haridas S."/>
            <person name="Kuo A."/>
            <person name="Salamov A."/>
            <person name="Ahrendt S.R."/>
            <person name="Lipzen A."/>
            <person name="Sullivan W."/>
            <person name="Andreopoulos W.B."/>
            <person name="Clum A."/>
            <person name="Lindquist E."/>
            <person name="Daum C."/>
            <person name="Ramamoorthy G.K."/>
            <person name="Gryganskyi A."/>
            <person name="Culley D."/>
            <person name="Magnuson J.K."/>
            <person name="James T.Y."/>
            <person name="O'Malley M.A."/>
            <person name="Stajich J.E."/>
            <person name="Spatafora J.W."/>
            <person name="Visel A."/>
            <person name="Grigoriev I.V."/>
        </authorList>
    </citation>
    <scope>NUCLEOTIDE SEQUENCE [LARGE SCALE GENOMIC DNA]</scope>
    <source>
        <strain evidence="4 5">NRRL 1336</strain>
    </source>
</reference>
<dbReference type="SMART" id="SM00382">
    <property type="entry name" value="AAA"/>
    <property type="match status" value="1"/>
</dbReference>
<keyword evidence="4" id="KW-0378">Hydrolase</keyword>
<gene>
    <name evidence="4" type="ORF">BCR42DRAFT_341116</name>
</gene>
<protein>
    <submittedName>
        <fullName evidence="4">p-loop containing nucleoside triphosphate hydrolase protein</fullName>
    </submittedName>
</protein>
<evidence type="ECO:0000256" key="2">
    <source>
        <dbReference type="ARBA" id="ARBA00022840"/>
    </source>
</evidence>
<dbReference type="Gene3D" id="3.40.50.300">
    <property type="entry name" value="P-loop containing nucleotide triphosphate hydrolases"/>
    <property type="match status" value="1"/>
</dbReference>
<keyword evidence="5" id="KW-1185">Reference proteome</keyword>
<dbReference type="AlphaFoldDB" id="A0A1X2J1U2"/>
<dbReference type="SUPFAM" id="SSF52540">
    <property type="entry name" value="P-loop containing nucleoside triphosphate hydrolases"/>
    <property type="match status" value="1"/>
</dbReference>
<dbReference type="InterPro" id="IPR003439">
    <property type="entry name" value="ABC_transporter-like_ATP-bd"/>
</dbReference>
<evidence type="ECO:0000259" key="3">
    <source>
        <dbReference type="PROSITE" id="PS50893"/>
    </source>
</evidence>
<accession>A0A1X2J1U2</accession>
<dbReference type="InterPro" id="IPR003593">
    <property type="entry name" value="AAA+_ATPase"/>
</dbReference>
<name>A0A1X2J1U2_9FUNG</name>